<sequence length="306" mass="33738">MSTPSADTTRPSISIISLNTALFNHDHLSKDKNNFSTWKYQFIQTLHMNQGADGYLDGSIIKPDKESEPHAWSNWKANNGSILGFMGLVVEVAEQETIAKAETAEIAWKDLPPCQLTLTTLNDCIWDMGPLSPNLFLCILMINSMSNVPELCATHENVAQNLAQSDGTDPDLKANPNARKYDSSDIKRALEMAQGLFDLDSWTGDIALSTQTSQKSNNKNCPKCTNPKCPRQLGHTREWCVAPGGGMVGKTSAESRNARFKAREKKETNASGETKKLNFQVVESNGQHTLSTWIPTLSFGHLLLVL</sequence>
<dbReference type="EMBL" id="JAACJM010000258">
    <property type="protein sequence ID" value="KAF5334571.1"/>
    <property type="molecule type" value="Genomic_DNA"/>
</dbReference>
<protein>
    <recommendedName>
        <fullName evidence="3">Retrotransposon Copia-like N-terminal domain-containing protein</fullName>
    </recommendedName>
</protein>
<evidence type="ECO:0000313" key="1">
    <source>
        <dbReference type="EMBL" id="KAF5334571.1"/>
    </source>
</evidence>
<comment type="caution">
    <text evidence="1">The sequence shown here is derived from an EMBL/GenBank/DDBJ whole genome shotgun (WGS) entry which is preliminary data.</text>
</comment>
<reference evidence="1 2" key="1">
    <citation type="journal article" date="2020" name="ISME J.">
        <title>Uncovering the hidden diversity of litter-decomposition mechanisms in mushroom-forming fungi.</title>
        <authorList>
            <person name="Floudas D."/>
            <person name="Bentzer J."/>
            <person name="Ahren D."/>
            <person name="Johansson T."/>
            <person name="Persson P."/>
            <person name="Tunlid A."/>
        </authorList>
    </citation>
    <scope>NUCLEOTIDE SEQUENCE [LARGE SCALE GENOMIC DNA]</scope>
    <source>
        <strain evidence="1 2">CBS 291.85</strain>
    </source>
</reference>
<gene>
    <name evidence="1" type="ORF">D9758_015769</name>
</gene>
<dbReference type="Proteomes" id="UP000559256">
    <property type="component" value="Unassembled WGS sequence"/>
</dbReference>
<organism evidence="1 2">
    <name type="scientific">Tetrapyrgos nigripes</name>
    <dbReference type="NCBI Taxonomy" id="182062"/>
    <lineage>
        <taxon>Eukaryota</taxon>
        <taxon>Fungi</taxon>
        <taxon>Dikarya</taxon>
        <taxon>Basidiomycota</taxon>
        <taxon>Agaricomycotina</taxon>
        <taxon>Agaricomycetes</taxon>
        <taxon>Agaricomycetidae</taxon>
        <taxon>Agaricales</taxon>
        <taxon>Marasmiineae</taxon>
        <taxon>Marasmiaceae</taxon>
        <taxon>Tetrapyrgos</taxon>
    </lineage>
</organism>
<dbReference type="AlphaFoldDB" id="A0A8H5FF82"/>
<evidence type="ECO:0008006" key="3">
    <source>
        <dbReference type="Google" id="ProtNLM"/>
    </source>
</evidence>
<accession>A0A8H5FF82</accession>
<name>A0A8H5FF82_9AGAR</name>
<dbReference type="OrthoDB" id="2941894at2759"/>
<proteinExistence type="predicted"/>
<keyword evidence="2" id="KW-1185">Reference proteome</keyword>
<evidence type="ECO:0000313" key="2">
    <source>
        <dbReference type="Proteomes" id="UP000559256"/>
    </source>
</evidence>